<dbReference type="Proteomes" id="UP000009222">
    <property type="component" value="Chromosome"/>
</dbReference>
<comment type="catalytic activity">
    <reaction evidence="1 9 10">
        <text>[protein]-peptidylproline (omega=180) = [protein]-peptidylproline (omega=0)</text>
        <dbReference type="Rhea" id="RHEA:16237"/>
        <dbReference type="Rhea" id="RHEA-COMP:10747"/>
        <dbReference type="Rhea" id="RHEA-COMP:10748"/>
        <dbReference type="ChEBI" id="CHEBI:83833"/>
        <dbReference type="ChEBI" id="CHEBI:83834"/>
        <dbReference type="EC" id="5.2.1.8"/>
    </reaction>
</comment>
<evidence type="ECO:0000256" key="2">
    <source>
        <dbReference type="ARBA" id="ARBA00004496"/>
    </source>
</evidence>
<comment type="subcellular location">
    <subcellularLocation>
        <location evidence="2">Cytoplasm</location>
    </subcellularLocation>
</comment>
<dbReference type="GO" id="GO:0005737">
    <property type="term" value="C:cytoplasm"/>
    <property type="evidence" value="ECO:0007669"/>
    <property type="project" value="UniProtKB-SubCell"/>
</dbReference>
<evidence type="ECO:0000256" key="10">
    <source>
        <dbReference type="RuleBase" id="RU003915"/>
    </source>
</evidence>
<feature type="region of interest" description="Disordered" evidence="11">
    <location>
        <begin position="150"/>
        <end position="179"/>
    </location>
</feature>
<dbReference type="Gene3D" id="3.10.50.40">
    <property type="match status" value="1"/>
</dbReference>
<dbReference type="SUPFAM" id="SSF54534">
    <property type="entry name" value="FKBP-like"/>
    <property type="match status" value="1"/>
</dbReference>
<evidence type="ECO:0000313" key="13">
    <source>
        <dbReference type="EMBL" id="AEF80725.1"/>
    </source>
</evidence>
<proteinExistence type="inferred from homology"/>
<dbReference type="eggNOG" id="COG1047">
    <property type="taxonomic scope" value="Bacteria"/>
</dbReference>
<dbReference type="InParanoid" id="F5Y829"/>
<organism evidence="13 14">
    <name type="scientific">Leadbettera azotonutricia (strain ATCC BAA-888 / DSM 13862 / ZAS-9)</name>
    <name type="common">Treponema azotonutricium</name>
    <dbReference type="NCBI Taxonomy" id="545695"/>
    <lineage>
        <taxon>Bacteria</taxon>
        <taxon>Pseudomonadati</taxon>
        <taxon>Spirochaetota</taxon>
        <taxon>Spirochaetia</taxon>
        <taxon>Spirochaetales</taxon>
        <taxon>Breznakiellaceae</taxon>
        <taxon>Leadbettera</taxon>
    </lineage>
</organism>
<evidence type="ECO:0000256" key="6">
    <source>
        <dbReference type="ARBA" id="ARBA00023186"/>
    </source>
</evidence>
<keyword evidence="4" id="KW-0963">Cytoplasm</keyword>
<accession>F5Y829</accession>
<sequence>MLKINMNIAKNTIVSFDYTLTDDSNQILDSSSEGEPLVYLHGYGNIIPGLEEAMEGHGTGDSFKVHVPAASAYGERDEQLITSIPKDRFEGETVEEGMEFQAQTPDGYRVVTVTGVAGDQVTIDGNHPLAGVDLNFDVAVKDIREASEEEIAHGHPHHAHDHHHDGEDCDSCGGCGHSH</sequence>
<dbReference type="EC" id="5.2.1.8" evidence="10"/>
<keyword evidence="7 9" id="KW-0413">Isomerase</keyword>
<dbReference type="PROSITE" id="PS50059">
    <property type="entry name" value="FKBP_PPIASE"/>
    <property type="match status" value="1"/>
</dbReference>
<feature type="domain" description="PPIase FKBP-type" evidence="12">
    <location>
        <begin position="11"/>
        <end position="87"/>
    </location>
</feature>
<dbReference type="GO" id="GO:0003755">
    <property type="term" value="F:peptidyl-prolyl cis-trans isomerase activity"/>
    <property type="evidence" value="ECO:0007669"/>
    <property type="project" value="UniProtKB-UniRule"/>
</dbReference>
<comment type="similarity">
    <text evidence="3 10">Belongs to the FKBP-type PPIase family.</text>
</comment>
<evidence type="ECO:0000259" key="12">
    <source>
        <dbReference type="PROSITE" id="PS50059"/>
    </source>
</evidence>
<dbReference type="InterPro" id="IPR046357">
    <property type="entry name" value="PPIase_dom_sf"/>
</dbReference>
<dbReference type="GO" id="GO:0042026">
    <property type="term" value="P:protein refolding"/>
    <property type="evidence" value="ECO:0007669"/>
    <property type="project" value="UniProtKB-ARBA"/>
</dbReference>
<dbReference type="PANTHER" id="PTHR47861:SF3">
    <property type="entry name" value="FKBP-TYPE PEPTIDYL-PROLYL CIS-TRANS ISOMERASE SLYD"/>
    <property type="match status" value="1"/>
</dbReference>
<evidence type="ECO:0000256" key="3">
    <source>
        <dbReference type="ARBA" id="ARBA00006577"/>
    </source>
</evidence>
<dbReference type="HOGENOM" id="CLU_098197_1_0_12"/>
<dbReference type="AlphaFoldDB" id="F5Y829"/>
<comment type="function">
    <text evidence="8">Also involved in hydrogenase metallocenter assembly, probably by participating in the nickel insertion step. This function in hydrogenase biosynthesis requires chaperone activity and the presence of the metal-binding domain, but not PPIase activity.</text>
</comment>
<dbReference type="STRING" id="545695.TREAZ_2276"/>
<keyword evidence="6" id="KW-0143">Chaperone</keyword>
<dbReference type="KEGG" id="taz:TREAZ_2276"/>
<gene>
    <name evidence="13" type="ordered locus">TREAZ_2276</name>
</gene>
<keyword evidence="14" id="KW-1185">Reference proteome</keyword>
<keyword evidence="5 9" id="KW-0697">Rotamase</keyword>
<evidence type="ECO:0000313" key="14">
    <source>
        <dbReference type="Proteomes" id="UP000009222"/>
    </source>
</evidence>
<dbReference type="InterPro" id="IPR001179">
    <property type="entry name" value="PPIase_FKBP_dom"/>
</dbReference>
<evidence type="ECO:0000256" key="8">
    <source>
        <dbReference type="ARBA" id="ARBA00037071"/>
    </source>
</evidence>
<protein>
    <recommendedName>
        <fullName evidence="10">Peptidyl-prolyl cis-trans isomerase</fullName>
        <ecNumber evidence="10">5.2.1.8</ecNumber>
    </recommendedName>
</protein>
<evidence type="ECO:0000256" key="1">
    <source>
        <dbReference type="ARBA" id="ARBA00000971"/>
    </source>
</evidence>
<evidence type="ECO:0000256" key="4">
    <source>
        <dbReference type="ARBA" id="ARBA00022490"/>
    </source>
</evidence>
<evidence type="ECO:0000256" key="9">
    <source>
        <dbReference type="PROSITE-ProRule" id="PRU00277"/>
    </source>
</evidence>
<dbReference type="EMBL" id="CP001841">
    <property type="protein sequence ID" value="AEF80725.1"/>
    <property type="molecule type" value="Genomic_DNA"/>
</dbReference>
<dbReference type="PANTHER" id="PTHR47861">
    <property type="entry name" value="FKBP-TYPE PEPTIDYL-PROLYL CIS-TRANS ISOMERASE SLYD"/>
    <property type="match status" value="1"/>
</dbReference>
<reference evidence="14" key="1">
    <citation type="submission" date="2009-12" db="EMBL/GenBank/DDBJ databases">
        <title>Complete sequence of Treponema azotonutricium strain ZAS-9.</title>
        <authorList>
            <person name="Tetu S.G."/>
            <person name="Matson E."/>
            <person name="Ren Q."/>
            <person name="Seshadri R."/>
            <person name="Elbourne L."/>
            <person name="Hassan K.A."/>
            <person name="Durkin A."/>
            <person name="Radune D."/>
            <person name="Mohamoud Y."/>
            <person name="Shay R."/>
            <person name="Jin S."/>
            <person name="Zhang X."/>
            <person name="Lucey K."/>
            <person name="Ballor N.R."/>
            <person name="Ottesen E."/>
            <person name="Rosenthal R."/>
            <person name="Allen A."/>
            <person name="Leadbetter J.R."/>
            <person name="Paulsen I.T."/>
        </authorList>
    </citation>
    <scope>NUCLEOTIDE SEQUENCE [LARGE SCALE GENOMIC DNA]</scope>
    <source>
        <strain evidence="14">ATCC BAA-888 / DSM 13862 / ZAS-9</strain>
    </source>
</reference>
<evidence type="ECO:0000256" key="5">
    <source>
        <dbReference type="ARBA" id="ARBA00023110"/>
    </source>
</evidence>
<evidence type="ECO:0000256" key="7">
    <source>
        <dbReference type="ARBA" id="ARBA00023235"/>
    </source>
</evidence>
<dbReference type="Pfam" id="PF00254">
    <property type="entry name" value="FKBP_C"/>
    <property type="match status" value="1"/>
</dbReference>
<name>F5Y829_LEAAZ</name>
<reference evidence="13 14" key="2">
    <citation type="journal article" date="2011" name="ISME J.">
        <title>RNA-seq reveals cooperative metabolic interactions between two termite-gut spirochete species in co-culture.</title>
        <authorList>
            <person name="Rosenthal A.Z."/>
            <person name="Matson E.G."/>
            <person name="Eldar A."/>
            <person name="Leadbetter J.R."/>
        </authorList>
    </citation>
    <scope>NUCLEOTIDE SEQUENCE [LARGE SCALE GENOMIC DNA]</scope>
    <source>
        <strain evidence="14">ATCC BAA-888 / DSM 13862 / ZAS-9</strain>
    </source>
</reference>
<evidence type="ECO:0000256" key="11">
    <source>
        <dbReference type="SAM" id="MobiDB-lite"/>
    </source>
</evidence>
<dbReference type="RefSeq" id="WP_015709776.1">
    <property type="nucleotide sequence ID" value="NC_015577.1"/>
</dbReference>